<protein>
    <submittedName>
        <fullName evidence="2">Uncharacterized protein</fullName>
    </submittedName>
</protein>
<dbReference type="InterPro" id="IPR002347">
    <property type="entry name" value="SDR_fam"/>
</dbReference>
<dbReference type="InterPro" id="IPR052184">
    <property type="entry name" value="SDR_enzymes"/>
</dbReference>
<dbReference type="PRINTS" id="PR00080">
    <property type="entry name" value="SDRFAMILY"/>
</dbReference>
<organism evidence="2 3">
    <name type="scientific">Apophysomyces ossiformis</name>
    <dbReference type="NCBI Taxonomy" id="679940"/>
    <lineage>
        <taxon>Eukaryota</taxon>
        <taxon>Fungi</taxon>
        <taxon>Fungi incertae sedis</taxon>
        <taxon>Mucoromycota</taxon>
        <taxon>Mucoromycotina</taxon>
        <taxon>Mucoromycetes</taxon>
        <taxon>Mucorales</taxon>
        <taxon>Mucorineae</taxon>
        <taxon>Mucoraceae</taxon>
        <taxon>Apophysomyces</taxon>
    </lineage>
</organism>
<name>A0A8H7BPZ9_9FUNG</name>
<dbReference type="Proteomes" id="UP000605846">
    <property type="component" value="Unassembled WGS sequence"/>
</dbReference>
<proteinExistence type="inferred from homology"/>
<dbReference type="AlphaFoldDB" id="A0A8H7BPZ9"/>
<evidence type="ECO:0000313" key="3">
    <source>
        <dbReference type="Proteomes" id="UP000605846"/>
    </source>
</evidence>
<keyword evidence="3" id="KW-1185">Reference proteome</keyword>
<dbReference type="Pfam" id="PF00106">
    <property type="entry name" value="adh_short"/>
    <property type="match status" value="1"/>
</dbReference>
<evidence type="ECO:0000313" key="2">
    <source>
        <dbReference type="EMBL" id="KAF7724703.1"/>
    </source>
</evidence>
<dbReference type="GO" id="GO:0016616">
    <property type="term" value="F:oxidoreductase activity, acting on the CH-OH group of donors, NAD or NADP as acceptor"/>
    <property type="evidence" value="ECO:0007669"/>
    <property type="project" value="TreeGrafter"/>
</dbReference>
<dbReference type="EMBL" id="JABAYA010000113">
    <property type="protein sequence ID" value="KAF7724703.1"/>
    <property type="molecule type" value="Genomic_DNA"/>
</dbReference>
<sequence length="239" mass="25583">MVYLITGASRGLGLEFVKQLSARGDTVIAAARNPDRADALQALAKDNSNVHVIALDTVNKESIQAAVKEVDRIAPNGLDVLINNAGISGTLPNATVLDTPGQEYVNVFETNVVGTSNVTQAFLAALRKRETRKIINISSRIGSIGILHSAPDPLQGLNTAYRVSKAAENMLSVSWSKILKKEGFTVVPIHPGWVQTDMGGKYAPLTPQESISSVLQYIEALTPEYSGVFVDFKGLPLSL</sequence>
<dbReference type="InterPro" id="IPR036291">
    <property type="entry name" value="NAD(P)-bd_dom_sf"/>
</dbReference>
<evidence type="ECO:0000256" key="1">
    <source>
        <dbReference type="RuleBase" id="RU000363"/>
    </source>
</evidence>
<dbReference type="Gene3D" id="3.40.50.720">
    <property type="entry name" value="NAD(P)-binding Rossmann-like Domain"/>
    <property type="match status" value="1"/>
</dbReference>
<accession>A0A8H7BPZ9</accession>
<dbReference type="PANTHER" id="PTHR45458">
    <property type="entry name" value="SHORT-CHAIN DEHYDROGENASE/REDUCTASE SDR"/>
    <property type="match status" value="1"/>
</dbReference>
<reference evidence="2" key="1">
    <citation type="submission" date="2020-01" db="EMBL/GenBank/DDBJ databases">
        <title>Genome Sequencing of Three Apophysomyces-Like Fungal Strains Confirms a Novel Fungal Genus in the Mucoromycota with divergent Burkholderia-like Endosymbiotic Bacteria.</title>
        <authorList>
            <person name="Stajich J.E."/>
            <person name="Macias A.M."/>
            <person name="Carter-House D."/>
            <person name="Lovett B."/>
            <person name="Kasson L.R."/>
            <person name="Berry K."/>
            <person name="Grigoriev I."/>
            <person name="Chang Y."/>
            <person name="Spatafora J."/>
            <person name="Kasson M.T."/>
        </authorList>
    </citation>
    <scope>NUCLEOTIDE SEQUENCE</scope>
    <source>
        <strain evidence="2">NRRL A-21654</strain>
    </source>
</reference>
<dbReference type="PRINTS" id="PR00081">
    <property type="entry name" value="GDHRDH"/>
</dbReference>
<dbReference type="PANTHER" id="PTHR45458:SF1">
    <property type="entry name" value="SHORT CHAIN DEHYDROGENASE"/>
    <property type="match status" value="1"/>
</dbReference>
<comment type="similarity">
    <text evidence="1">Belongs to the short-chain dehydrogenases/reductases (SDR) family.</text>
</comment>
<dbReference type="OrthoDB" id="9876299at2759"/>
<dbReference type="SUPFAM" id="SSF51735">
    <property type="entry name" value="NAD(P)-binding Rossmann-fold domains"/>
    <property type="match status" value="1"/>
</dbReference>
<dbReference type="CDD" id="cd05325">
    <property type="entry name" value="carb_red_sniffer_like_SDR_c"/>
    <property type="match status" value="1"/>
</dbReference>
<gene>
    <name evidence="2" type="ORF">EC973_000811</name>
</gene>
<comment type="caution">
    <text evidence="2">The sequence shown here is derived from an EMBL/GenBank/DDBJ whole genome shotgun (WGS) entry which is preliminary data.</text>
</comment>